<protein>
    <submittedName>
        <fullName evidence="1">Uncharacterized protein</fullName>
    </submittedName>
</protein>
<evidence type="ECO:0000313" key="1">
    <source>
        <dbReference type="EMBL" id="JAC61038.1"/>
    </source>
</evidence>
<name>A0A061QMV0_9CHLO</name>
<proteinExistence type="predicted"/>
<accession>A0A061QMV0</accession>
<dbReference type="EMBL" id="GBEZ01026129">
    <property type="protein sequence ID" value="JAC61038.1"/>
    <property type="molecule type" value="Transcribed_RNA"/>
</dbReference>
<organism evidence="1">
    <name type="scientific">Tetraselmis sp. GSL018</name>
    <dbReference type="NCBI Taxonomy" id="582737"/>
    <lineage>
        <taxon>Eukaryota</taxon>
        <taxon>Viridiplantae</taxon>
        <taxon>Chlorophyta</taxon>
        <taxon>core chlorophytes</taxon>
        <taxon>Chlorodendrophyceae</taxon>
        <taxon>Chlorodendrales</taxon>
        <taxon>Chlorodendraceae</taxon>
        <taxon>Tetraselmis</taxon>
    </lineage>
</organism>
<dbReference type="AlphaFoldDB" id="A0A061QMV0"/>
<sequence length="45" mass="5375">LNSKFYVHKTPPKDKRCFRDLVRMHETNRTRLCFIVAISRLLSLA</sequence>
<feature type="non-terminal residue" evidence="1">
    <location>
        <position position="1"/>
    </location>
</feature>
<reference evidence="1" key="1">
    <citation type="submission" date="2014-05" db="EMBL/GenBank/DDBJ databases">
        <title>The transcriptome of the halophilic microalga Tetraselmis sp. GSL018 isolated from the Great Salt Lake, Utah.</title>
        <authorList>
            <person name="Jinkerson R.E."/>
            <person name="D'Adamo S."/>
            <person name="Posewitz M.C."/>
        </authorList>
    </citation>
    <scope>NUCLEOTIDE SEQUENCE</scope>
    <source>
        <strain evidence="1">GSL018</strain>
    </source>
</reference>
<gene>
    <name evidence="1" type="ORF">TSPGSL018_27325</name>
</gene>